<dbReference type="Pfam" id="PF00128">
    <property type="entry name" value="Alpha-amylase"/>
    <property type="match status" value="1"/>
</dbReference>
<accession>A0A814Y4L0</accession>
<reference evidence="2" key="1">
    <citation type="submission" date="2021-02" db="EMBL/GenBank/DDBJ databases">
        <authorList>
            <person name="Nowell W R."/>
        </authorList>
    </citation>
    <scope>NUCLEOTIDE SEQUENCE</scope>
</reference>
<dbReference type="SUPFAM" id="SSF51445">
    <property type="entry name" value="(Trans)glycosidases"/>
    <property type="match status" value="1"/>
</dbReference>
<evidence type="ECO:0000259" key="1">
    <source>
        <dbReference type="SMART" id="SM00642"/>
    </source>
</evidence>
<dbReference type="InterPro" id="IPR017853">
    <property type="entry name" value="GH"/>
</dbReference>
<protein>
    <recommendedName>
        <fullName evidence="1">Glycosyl hydrolase family 13 catalytic domain-containing protein</fullName>
    </recommendedName>
</protein>
<feature type="domain" description="Glycosyl hydrolase family 13 catalytic" evidence="1">
    <location>
        <begin position="75"/>
        <end position="411"/>
    </location>
</feature>
<dbReference type="Proteomes" id="UP000663829">
    <property type="component" value="Unassembled WGS sequence"/>
</dbReference>
<evidence type="ECO:0000313" key="4">
    <source>
        <dbReference type="Proteomes" id="UP000663829"/>
    </source>
</evidence>
<dbReference type="InterPro" id="IPR006047">
    <property type="entry name" value="GH13_cat_dom"/>
</dbReference>
<dbReference type="SUPFAM" id="SSF51011">
    <property type="entry name" value="Glycosyl hydrolase domain"/>
    <property type="match status" value="1"/>
</dbReference>
<dbReference type="Proteomes" id="UP000681722">
    <property type="component" value="Unassembled WGS sequence"/>
</dbReference>
<comment type="caution">
    <text evidence="2">The sequence shown here is derived from an EMBL/GenBank/DDBJ whole genome shotgun (WGS) entry which is preliminary data.</text>
</comment>
<organism evidence="2 4">
    <name type="scientific">Didymodactylos carnosus</name>
    <dbReference type="NCBI Taxonomy" id="1234261"/>
    <lineage>
        <taxon>Eukaryota</taxon>
        <taxon>Metazoa</taxon>
        <taxon>Spiralia</taxon>
        <taxon>Gnathifera</taxon>
        <taxon>Rotifera</taxon>
        <taxon>Eurotatoria</taxon>
        <taxon>Bdelloidea</taxon>
        <taxon>Philodinida</taxon>
        <taxon>Philodinidae</taxon>
        <taxon>Didymodactylos</taxon>
    </lineage>
</organism>
<evidence type="ECO:0000313" key="3">
    <source>
        <dbReference type="EMBL" id="CAF3987337.1"/>
    </source>
</evidence>
<dbReference type="Gene3D" id="3.20.20.80">
    <property type="entry name" value="Glycosidases"/>
    <property type="match status" value="1"/>
</dbReference>
<dbReference type="EMBL" id="CAJNOQ010009408">
    <property type="protein sequence ID" value="CAF1224208.1"/>
    <property type="molecule type" value="Genomic_DNA"/>
</dbReference>
<dbReference type="InterPro" id="IPR013780">
    <property type="entry name" value="Glyco_hydro_b"/>
</dbReference>
<sequence>VCPEDSNDSSRFMDLWYTFVDPYATEVDEMGTDEANKSVGVLRIKDGRKIIDAYEWKHDNDVHLLAQNDELIIYELHVGDFHEKFKDLTTKIEHFKSLGINAIILMPIRQTVQYSWGYNPRYSFAIEHTFGTTYEFKEMIDNMHANGIRVLVDGVYNHADVSSPLAQIDHDYWFHHEPKDIQNSWGPEWNYQHYDAKYNVWPARKYVGDCIRYLVQEFHIDGLRFSSARFIQNFEFLTLITQDVKKLAGNKPFYCAAEYIPEDPIITVAKNGPMDGLWHEKFYTTIKDILIMNDDNNRVSLDQLKLVIDGRLQGYSSIQNLVNYLSNHDHNRFCYDIFTHIKDEQTAINRLKLGLLLLTTSTGNILLWMGDEYGEMKAKSIEQSKLDWTLIPTNDFNKNLFSLWSKMLHIRQKYMHIFKTLNLKFIHENSDQQLLVYDRYENNEHILIIINFGSLVKNYTISNIPSKGIWTDLLSEHNYHLMDESNQLTFDVIEEKQGFILILNRQQ</sequence>
<evidence type="ECO:0000313" key="2">
    <source>
        <dbReference type="EMBL" id="CAF1224208.1"/>
    </source>
</evidence>
<dbReference type="EMBL" id="CAJOBC010009412">
    <property type="protein sequence ID" value="CAF3987337.1"/>
    <property type="molecule type" value="Genomic_DNA"/>
</dbReference>
<dbReference type="OrthoDB" id="1740265at2759"/>
<dbReference type="SMART" id="SM00642">
    <property type="entry name" value="Aamy"/>
    <property type="match status" value="1"/>
</dbReference>
<dbReference type="PANTHER" id="PTHR43002">
    <property type="entry name" value="GLYCOGEN DEBRANCHING ENZYME"/>
    <property type="match status" value="1"/>
</dbReference>
<dbReference type="Gene3D" id="2.60.40.1180">
    <property type="entry name" value="Golgi alpha-mannosidase II"/>
    <property type="match status" value="1"/>
</dbReference>
<proteinExistence type="predicted"/>
<keyword evidence="4" id="KW-1185">Reference proteome</keyword>
<name>A0A814Y4L0_9BILA</name>
<dbReference type="AlphaFoldDB" id="A0A814Y4L0"/>
<gene>
    <name evidence="2" type="ORF">GPM918_LOCUS24842</name>
    <name evidence="3" type="ORF">SRO942_LOCUS24846</name>
</gene>
<feature type="non-terminal residue" evidence="2">
    <location>
        <position position="1"/>
    </location>
</feature>
<dbReference type="GO" id="GO:0005975">
    <property type="term" value="P:carbohydrate metabolic process"/>
    <property type="evidence" value="ECO:0007669"/>
    <property type="project" value="InterPro"/>
</dbReference>